<dbReference type="GO" id="GO:0004802">
    <property type="term" value="F:transketolase activity"/>
    <property type="evidence" value="ECO:0007669"/>
    <property type="project" value="UniProtKB-EC"/>
</dbReference>
<keyword evidence="2" id="KW-0808">Transferase</keyword>
<dbReference type="Gene3D" id="3.40.50.970">
    <property type="match status" value="1"/>
</dbReference>
<dbReference type="InterPro" id="IPR033248">
    <property type="entry name" value="Transketolase_C"/>
</dbReference>
<sequence length="312" mass="32335">MSAAMRDAYGAALLELGGIRPDVVVLDADLGNSIRCDAFGQRYPERYIEVGIAEQNMVGVAAGLAACGLVPVVNSFAVFAVCRALDQIRTSVCQPGLPVKIVGSYSGLAVSKGGSTHASVEDIAIMRALPGMTVIVPGDAAEAAQATRLLPEIPGPVYLRLYRNAVPAVVPEGYRFQPGRAVPLRPGRDVAIISTGTMTARAMEAARRLAQRGVEAAVLHVPTVKPLDAEAVVEAAEACGVVVTAEEHSVIGGLGAAVAECLGERRPTPVHRVGVPDRYGESGPDEALLAHMGVDAAAIERQALAALGIRLP</sequence>
<gene>
    <name evidence="2" type="ORF">J2Z79_002111</name>
</gene>
<dbReference type="Pfam" id="PF02779">
    <property type="entry name" value="Transket_pyr"/>
    <property type="match status" value="1"/>
</dbReference>
<feature type="domain" description="Transketolase-like pyrimidine-binding" evidence="1">
    <location>
        <begin position="3"/>
        <end position="168"/>
    </location>
</feature>
<dbReference type="EMBL" id="JAGGLG010000016">
    <property type="protein sequence ID" value="MBP2018696.1"/>
    <property type="molecule type" value="Genomic_DNA"/>
</dbReference>
<evidence type="ECO:0000313" key="3">
    <source>
        <dbReference type="Proteomes" id="UP001519289"/>
    </source>
</evidence>
<evidence type="ECO:0000259" key="1">
    <source>
        <dbReference type="SMART" id="SM00861"/>
    </source>
</evidence>
<proteinExistence type="predicted"/>
<dbReference type="Pfam" id="PF02780">
    <property type="entry name" value="Transketolase_C"/>
    <property type="match status" value="1"/>
</dbReference>
<organism evidence="2 3">
    <name type="scientific">Symbiobacterium terraclitae</name>
    <dbReference type="NCBI Taxonomy" id="557451"/>
    <lineage>
        <taxon>Bacteria</taxon>
        <taxon>Bacillati</taxon>
        <taxon>Bacillota</taxon>
        <taxon>Clostridia</taxon>
        <taxon>Eubacteriales</taxon>
        <taxon>Symbiobacteriaceae</taxon>
        <taxon>Symbiobacterium</taxon>
    </lineage>
</organism>
<accession>A0ABS4JUR7</accession>
<protein>
    <submittedName>
        <fullName evidence="2">Transketolase</fullName>
        <ecNumber evidence="2">2.2.1.1</ecNumber>
    </submittedName>
</protein>
<dbReference type="InterPro" id="IPR005475">
    <property type="entry name" value="Transketolase-like_Pyr-bd"/>
</dbReference>
<dbReference type="CDD" id="cd07033">
    <property type="entry name" value="TPP_PYR_DXS_TK_like"/>
    <property type="match status" value="1"/>
</dbReference>
<dbReference type="SUPFAM" id="SSF52922">
    <property type="entry name" value="TK C-terminal domain-like"/>
    <property type="match status" value="1"/>
</dbReference>
<keyword evidence="3" id="KW-1185">Reference proteome</keyword>
<name>A0ABS4JUR7_9FIRM</name>
<dbReference type="RefSeq" id="WP_209466822.1">
    <property type="nucleotide sequence ID" value="NZ_JAGGLG010000016.1"/>
</dbReference>
<dbReference type="InterPro" id="IPR051157">
    <property type="entry name" value="PDH/Transketolase"/>
</dbReference>
<dbReference type="Gene3D" id="3.40.50.920">
    <property type="match status" value="1"/>
</dbReference>
<dbReference type="InterPro" id="IPR009014">
    <property type="entry name" value="Transketo_C/PFOR_II"/>
</dbReference>
<comment type="caution">
    <text evidence="2">The sequence shown here is derived from an EMBL/GenBank/DDBJ whole genome shotgun (WGS) entry which is preliminary data.</text>
</comment>
<dbReference type="InterPro" id="IPR029061">
    <property type="entry name" value="THDP-binding"/>
</dbReference>
<dbReference type="PANTHER" id="PTHR43825:SF1">
    <property type="entry name" value="TRANSKETOLASE-LIKE PYRIMIDINE-BINDING DOMAIN-CONTAINING PROTEIN"/>
    <property type="match status" value="1"/>
</dbReference>
<dbReference type="SMART" id="SM00861">
    <property type="entry name" value="Transket_pyr"/>
    <property type="match status" value="1"/>
</dbReference>
<dbReference type="SUPFAM" id="SSF52518">
    <property type="entry name" value="Thiamin diphosphate-binding fold (THDP-binding)"/>
    <property type="match status" value="1"/>
</dbReference>
<dbReference type="PANTHER" id="PTHR43825">
    <property type="entry name" value="PYRUVATE DEHYDROGENASE E1 COMPONENT"/>
    <property type="match status" value="1"/>
</dbReference>
<dbReference type="Proteomes" id="UP001519289">
    <property type="component" value="Unassembled WGS sequence"/>
</dbReference>
<evidence type="ECO:0000313" key="2">
    <source>
        <dbReference type="EMBL" id="MBP2018696.1"/>
    </source>
</evidence>
<dbReference type="EC" id="2.2.1.1" evidence="2"/>
<reference evidence="2 3" key="1">
    <citation type="submission" date="2021-03" db="EMBL/GenBank/DDBJ databases">
        <title>Genomic Encyclopedia of Type Strains, Phase IV (KMG-IV): sequencing the most valuable type-strain genomes for metagenomic binning, comparative biology and taxonomic classification.</title>
        <authorList>
            <person name="Goeker M."/>
        </authorList>
    </citation>
    <scope>NUCLEOTIDE SEQUENCE [LARGE SCALE GENOMIC DNA]</scope>
    <source>
        <strain evidence="2 3">DSM 27138</strain>
    </source>
</reference>